<dbReference type="OrthoDB" id="83617at2157"/>
<organism evidence="1 2">
    <name type="scientific">Methanobrevibacter arboriphilus JCM 13429 = DSM 1125</name>
    <dbReference type="NCBI Taxonomy" id="1300164"/>
    <lineage>
        <taxon>Archaea</taxon>
        <taxon>Methanobacteriati</taxon>
        <taxon>Methanobacteriota</taxon>
        <taxon>Methanomada group</taxon>
        <taxon>Methanobacteria</taxon>
        <taxon>Methanobacteriales</taxon>
        <taxon>Methanobacteriaceae</taxon>
        <taxon>Methanobrevibacter</taxon>
    </lineage>
</organism>
<accession>A0A1V6N2X2</accession>
<dbReference type="Gene3D" id="3.30.1370.220">
    <property type="match status" value="1"/>
</dbReference>
<protein>
    <recommendedName>
        <fullName evidence="3">Phage tail sheath protein</fullName>
    </recommendedName>
</protein>
<dbReference type="EMBL" id="JXMW01000006">
    <property type="protein sequence ID" value="OQD59019.1"/>
    <property type="molecule type" value="Genomic_DNA"/>
</dbReference>
<gene>
    <name evidence="1" type="ORF">MBBAR_6c01290</name>
</gene>
<proteinExistence type="predicted"/>
<sequence>MLGEPLINITESAGVVPRINYSNVVCIVAPFKDSSFVFKSYKNIQTAIIEQKTTDEDAVGYRYLQILSENNNIKDVILCNLTTGENEYDYSLTDEKLANIFEELKDVHFNILAIPYELTPNQLTMYKVFRDNEFKKMNAFGLNTYIEPTLEKIQSISVEFADGGIYKVITTPISKNLYNYSLSESVIYHTAVTAGHNENVSETYFILDGVSGEITKEKYSEEVYNAIINNGSLAVGYRDKVNGIVQIINSNTPSMNDLKIERVYHLIINEVRRLIEDTIGKDNSRSLTYPGLIGTLISIKNKYVGLGYITDLNYTLNKIGQDKAQLTLKVNEDDIIGKFDVSISLEINEE</sequence>
<dbReference type="Proteomes" id="UP000191661">
    <property type="component" value="Unassembled WGS sequence"/>
</dbReference>
<comment type="caution">
    <text evidence="1">The sequence shown here is derived from an EMBL/GenBank/DDBJ whole genome shotgun (WGS) entry which is preliminary data.</text>
</comment>
<dbReference type="RefSeq" id="WP_080460075.1">
    <property type="nucleotide sequence ID" value="NZ_JXMW01000006.1"/>
</dbReference>
<name>A0A1V6N2X2_METAZ</name>
<evidence type="ECO:0000313" key="2">
    <source>
        <dbReference type="Proteomes" id="UP000191661"/>
    </source>
</evidence>
<reference evidence="1 2" key="1">
    <citation type="submission" date="2014-12" db="EMBL/GenBank/DDBJ databases">
        <title>Genome sequence of Methanobrevibacter arboriphilicus DH1, DSM1125.</title>
        <authorList>
            <person name="Poehlein A."/>
            <person name="Thauer R.K."/>
            <person name="Seedorf H."/>
            <person name="Daniel R."/>
        </authorList>
    </citation>
    <scope>NUCLEOTIDE SEQUENCE [LARGE SCALE GENOMIC DNA]</scope>
    <source>
        <strain evidence="1 2">DH1</strain>
    </source>
</reference>
<keyword evidence="2" id="KW-1185">Reference proteome</keyword>
<evidence type="ECO:0008006" key="3">
    <source>
        <dbReference type="Google" id="ProtNLM"/>
    </source>
</evidence>
<dbReference type="AlphaFoldDB" id="A0A1V6N2X2"/>
<dbReference type="Gene3D" id="3.40.50.11790">
    <property type="match status" value="1"/>
</dbReference>
<evidence type="ECO:0000313" key="1">
    <source>
        <dbReference type="EMBL" id="OQD59019.1"/>
    </source>
</evidence>